<protein>
    <submittedName>
        <fullName evidence="3">IS3 family transposase</fullName>
    </submittedName>
</protein>
<comment type="caution">
    <text evidence="3">The sequence shown here is derived from an EMBL/GenBank/DDBJ whole genome shotgun (WGS) entry which is preliminary data.</text>
</comment>
<dbReference type="Pfam" id="PF13333">
    <property type="entry name" value="rve_2"/>
    <property type="match status" value="1"/>
</dbReference>
<dbReference type="EMBL" id="JAUOPJ010000041">
    <property type="protein sequence ID" value="MDO6459060.1"/>
    <property type="molecule type" value="Genomic_DNA"/>
</dbReference>
<dbReference type="RefSeq" id="WP_216043725.1">
    <property type="nucleotide sequence ID" value="NZ_JAHKPE010000014.1"/>
</dbReference>
<evidence type="ECO:0000313" key="4">
    <source>
        <dbReference type="Proteomes" id="UP001169823"/>
    </source>
</evidence>
<proteinExistence type="predicted"/>
<dbReference type="GO" id="GO:0003677">
    <property type="term" value="F:DNA binding"/>
    <property type="evidence" value="ECO:0007669"/>
    <property type="project" value="InterPro"/>
</dbReference>
<feature type="domain" description="Integrase catalytic" evidence="2">
    <location>
        <begin position="215"/>
        <end position="378"/>
    </location>
</feature>
<dbReference type="InterPro" id="IPR002514">
    <property type="entry name" value="Transposase_8"/>
</dbReference>
<dbReference type="InterPro" id="IPR025948">
    <property type="entry name" value="HTH-like_dom"/>
</dbReference>
<dbReference type="InterPro" id="IPR048020">
    <property type="entry name" value="Transpos_IS3"/>
</dbReference>
<sequence length="385" mass="44528">MNKRVRFTDEFKQDAVAQVVERGYSVSEVAERLGVSTKSLYTWKAQFSKSPQVRSEVAEQAAEIRRLKRELARVTEERTILKKANRVLRARVTVKYAFIEAHRFEFSVRSMCRVLAVHFSGFYAWLKEPLSARAYEDARQTELIHQAWTESGKVYGYRKLADDLRDAGETCSENRVARLASLAGISAQIGYKRRPGRYGGKPAVVADNTLDRQFEVAAPDAVWVTDITYIRTHEGWSYLAVVIDLFSRRVVGWSMQSRMTTDLALQALLSAVWRRKPKTKVMIHSDQGSQFTSKEWQSFLRKHNLDASMSRRGNCHDNAVAESFFQLLKRERIRRRTYLTRNAARQDVFNYIEMFYNPTRKHTNNGLLSPVDYEMKQQNMNKAGV</sequence>
<organism evidence="3 4">
    <name type="scientific">Celeribacter halophilus</name>
    <dbReference type="NCBI Taxonomy" id="576117"/>
    <lineage>
        <taxon>Bacteria</taxon>
        <taxon>Pseudomonadati</taxon>
        <taxon>Pseudomonadota</taxon>
        <taxon>Alphaproteobacteria</taxon>
        <taxon>Rhodobacterales</taxon>
        <taxon>Roseobacteraceae</taxon>
        <taxon>Celeribacter</taxon>
    </lineage>
</organism>
<gene>
    <name evidence="3" type="ORF">Q4494_18490</name>
</gene>
<dbReference type="GO" id="GO:0006313">
    <property type="term" value="P:DNA transposition"/>
    <property type="evidence" value="ECO:0007669"/>
    <property type="project" value="InterPro"/>
</dbReference>
<dbReference type="Proteomes" id="UP001169823">
    <property type="component" value="Unassembled WGS sequence"/>
</dbReference>
<dbReference type="Pfam" id="PF13276">
    <property type="entry name" value="HTH_21"/>
    <property type="match status" value="1"/>
</dbReference>
<evidence type="ECO:0000259" key="2">
    <source>
        <dbReference type="PROSITE" id="PS50994"/>
    </source>
</evidence>
<dbReference type="InterPro" id="IPR050900">
    <property type="entry name" value="Transposase_IS3/IS150/IS904"/>
</dbReference>
<dbReference type="NCBIfam" id="NF033516">
    <property type="entry name" value="transpos_IS3"/>
    <property type="match status" value="1"/>
</dbReference>
<keyword evidence="1" id="KW-0175">Coiled coil</keyword>
<dbReference type="Pfam" id="PF01527">
    <property type="entry name" value="HTH_Tnp_1"/>
    <property type="match status" value="1"/>
</dbReference>
<dbReference type="AlphaFoldDB" id="A0AAW7Y2I7"/>
<feature type="coiled-coil region" evidence="1">
    <location>
        <begin position="57"/>
        <end position="84"/>
    </location>
</feature>
<evidence type="ECO:0000256" key="1">
    <source>
        <dbReference type="SAM" id="Coils"/>
    </source>
</evidence>
<dbReference type="PROSITE" id="PS50994">
    <property type="entry name" value="INTEGRASE"/>
    <property type="match status" value="1"/>
</dbReference>
<dbReference type="Pfam" id="PF00665">
    <property type="entry name" value="rve"/>
    <property type="match status" value="1"/>
</dbReference>
<accession>A0AAW7Y2I7</accession>
<evidence type="ECO:0000313" key="3">
    <source>
        <dbReference type="EMBL" id="MDO6459060.1"/>
    </source>
</evidence>
<dbReference type="PANTHER" id="PTHR46889">
    <property type="entry name" value="TRANSPOSASE INSF FOR INSERTION SEQUENCE IS3B-RELATED"/>
    <property type="match status" value="1"/>
</dbReference>
<dbReference type="GO" id="GO:0004803">
    <property type="term" value="F:transposase activity"/>
    <property type="evidence" value="ECO:0007669"/>
    <property type="project" value="InterPro"/>
</dbReference>
<reference evidence="3" key="1">
    <citation type="submission" date="2023-07" db="EMBL/GenBank/DDBJ databases">
        <title>Genome content predicts the carbon catabolic preferences of heterotrophic bacteria.</title>
        <authorList>
            <person name="Gralka M."/>
        </authorList>
    </citation>
    <scope>NUCLEOTIDE SEQUENCE</scope>
    <source>
        <strain evidence="3">I2M02</strain>
    </source>
</reference>
<dbReference type="PANTHER" id="PTHR46889:SF4">
    <property type="entry name" value="TRANSPOSASE INSO FOR INSERTION SEQUENCE ELEMENT IS911B-RELATED"/>
    <property type="match status" value="1"/>
</dbReference>
<dbReference type="InterPro" id="IPR001584">
    <property type="entry name" value="Integrase_cat-core"/>
</dbReference>
<name>A0AAW7Y2I7_9RHOB</name>
<dbReference type="GO" id="GO:0015074">
    <property type="term" value="P:DNA integration"/>
    <property type="evidence" value="ECO:0007669"/>
    <property type="project" value="InterPro"/>
</dbReference>